<dbReference type="RefSeq" id="WP_011209625.1">
    <property type="nucleotide sequence ID" value="NC_006361.1"/>
</dbReference>
<evidence type="ECO:0000313" key="3">
    <source>
        <dbReference type="Proteomes" id="UP000006820"/>
    </source>
</evidence>
<dbReference type="OrthoDB" id="3328874at2"/>
<proteinExistence type="predicted"/>
<dbReference type="AlphaFoldDB" id="Q5YV51"/>
<organism evidence="2 3">
    <name type="scientific">Nocardia farcinica (strain IFM 10152)</name>
    <dbReference type="NCBI Taxonomy" id="247156"/>
    <lineage>
        <taxon>Bacteria</taxon>
        <taxon>Bacillati</taxon>
        <taxon>Actinomycetota</taxon>
        <taxon>Actinomycetes</taxon>
        <taxon>Mycobacteriales</taxon>
        <taxon>Nocardiaceae</taxon>
        <taxon>Nocardia</taxon>
    </lineage>
</organism>
<sequence length="216" mass="23323">MYFTGLEHFGGDFPELVGCHLQLLEPIGAQVYPEIRYGHEGKLTCDSIVVLPGLVLLVETKSLRSIEVGRRLEPTDVPTATTSAHDFEQVLATLLPLPDAATRILEALTAKPPHHPPVRSRATAFSTKKKLTAPVVNKKWRKSLNREYLCGAEVFVRAGANSKDSAADGDRNEISPHSNMGSVPGPMTDPVPGTPHRGSRQAHRGGSPGSEPENDP</sequence>
<evidence type="ECO:0000256" key="1">
    <source>
        <dbReference type="SAM" id="MobiDB-lite"/>
    </source>
</evidence>
<gene>
    <name evidence="2" type="ordered locus">NFA_30930</name>
</gene>
<dbReference type="HOGENOM" id="CLU_1276526_0_0_11"/>
<feature type="region of interest" description="Disordered" evidence="1">
    <location>
        <begin position="162"/>
        <end position="216"/>
    </location>
</feature>
<dbReference type="Proteomes" id="UP000006820">
    <property type="component" value="Chromosome"/>
</dbReference>
<reference evidence="2 3" key="1">
    <citation type="journal article" date="2004" name="Proc. Natl. Acad. Sci. U.S.A.">
        <title>The complete genomic sequence of Nocardia farcinica IFM 10152.</title>
        <authorList>
            <person name="Ishikawa J."/>
            <person name="Yamashita A."/>
            <person name="Mikami Y."/>
            <person name="Hoshino Y."/>
            <person name="Kurita H."/>
            <person name="Hotta K."/>
            <person name="Shiba T."/>
            <person name="Hattori M."/>
        </authorList>
    </citation>
    <scope>NUCLEOTIDE SEQUENCE [LARGE SCALE GENOMIC DNA]</scope>
    <source>
        <strain evidence="2 3">IFM 10152</strain>
    </source>
</reference>
<accession>Q5YV51</accession>
<dbReference type="KEGG" id="nfa:NFA_30930"/>
<protein>
    <recommendedName>
        <fullName evidence="4">NERD domain-containing protein</fullName>
    </recommendedName>
</protein>
<keyword evidence="3" id="KW-1185">Reference proteome</keyword>
<dbReference type="GeneID" id="61136718"/>
<name>Q5YV51_NOCFA</name>
<feature type="compositionally biased region" description="Basic and acidic residues" evidence="1">
    <location>
        <begin position="165"/>
        <end position="174"/>
    </location>
</feature>
<dbReference type="EMBL" id="AP006618">
    <property type="protein sequence ID" value="BAD57940.1"/>
    <property type="molecule type" value="Genomic_DNA"/>
</dbReference>
<evidence type="ECO:0008006" key="4">
    <source>
        <dbReference type="Google" id="ProtNLM"/>
    </source>
</evidence>
<evidence type="ECO:0000313" key="2">
    <source>
        <dbReference type="EMBL" id="BAD57940.1"/>
    </source>
</evidence>